<evidence type="ECO:0000313" key="3">
    <source>
        <dbReference type="Proteomes" id="UP001217089"/>
    </source>
</evidence>
<evidence type="ECO:0000313" key="2">
    <source>
        <dbReference type="EMBL" id="KAJ8313049.1"/>
    </source>
</evidence>
<organism evidence="2 3">
    <name type="scientific">Tegillarca granosa</name>
    <name type="common">Malaysian cockle</name>
    <name type="synonym">Anadara granosa</name>
    <dbReference type="NCBI Taxonomy" id="220873"/>
    <lineage>
        <taxon>Eukaryota</taxon>
        <taxon>Metazoa</taxon>
        <taxon>Spiralia</taxon>
        <taxon>Lophotrochozoa</taxon>
        <taxon>Mollusca</taxon>
        <taxon>Bivalvia</taxon>
        <taxon>Autobranchia</taxon>
        <taxon>Pteriomorphia</taxon>
        <taxon>Arcoida</taxon>
        <taxon>Arcoidea</taxon>
        <taxon>Arcidae</taxon>
        <taxon>Tegillarca</taxon>
    </lineage>
</organism>
<feature type="transmembrane region" description="Helical" evidence="1">
    <location>
        <begin position="308"/>
        <end position="329"/>
    </location>
</feature>
<keyword evidence="1" id="KW-1133">Transmembrane helix</keyword>
<gene>
    <name evidence="2" type="ORF">KUTeg_010422</name>
</gene>
<keyword evidence="1" id="KW-0472">Membrane</keyword>
<keyword evidence="3" id="KW-1185">Reference proteome</keyword>
<sequence length="401" mass="47120">MVQSKIVVPASQNIILNPPKPPPLWGPQSNVIGEAISAILKRDRSKFDMICAKLHGKQLPGNLRKFLWKDVLFSPDRKRLHKIEVEDIVRDTFTQILDRNVLELGLYKPTRSTIGGLILNGVVDCYAKCTAMKNFRTEANIKDTSGALNVLYVYERTYEPYLIYWIFPLQVAFQVTDEDEHDFTDLERVDHAIDLAVYLDLFNSSFFPRWPEIFAIAELVMQILSEEDPDLFTHLKAIAINDVRVNKKGFVSVLDTPSVIFIWDQCFMQMWRPSVLRHFALAMLELLRGNFMLEEDYLGMRRHVHYFYYYYVVFVAHLLFLLLYFYYYYYYVDVFLEDSRRIFTTDLQRAWLHLESGNDLMEIPYLNRQFAYLLNVSAVLQSVLSEGELLIKYLLSFAERN</sequence>
<dbReference type="InterPro" id="IPR035969">
    <property type="entry name" value="Rab-GAP_TBC_sf"/>
</dbReference>
<reference evidence="2 3" key="1">
    <citation type="submission" date="2022-12" db="EMBL/GenBank/DDBJ databases">
        <title>Chromosome-level genome of Tegillarca granosa.</title>
        <authorList>
            <person name="Kim J."/>
        </authorList>
    </citation>
    <scope>NUCLEOTIDE SEQUENCE [LARGE SCALE GENOMIC DNA]</scope>
    <source>
        <strain evidence="2">Teg-2019</strain>
        <tissue evidence="2">Adductor muscle</tissue>
    </source>
</reference>
<accession>A0ABQ9F6V3</accession>
<evidence type="ECO:0000256" key="1">
    <source>
        <dbReference type="SAM" id="Phobius"/>
    </source>
</evidence>
<name>A0ABQ9F6V3_TEGGR</name>
<dbReference type="Gene3D" id="1.10.472.80">
    <property type="entry name" value="Ypt/Rab-GAP domain of gyp1p, domain 3"/>
    <property type="match status" value="1"/>
</dbReference>
<dbReference type="SUPFAM" id="SSF47923">
    <property type="entry name" value="Ypt/Rab-GAP domain of gyp1p"/>
    <property type="match status" value="1"/>
</dbReference>
<protein>
    <recommendedName>
        <fullName evidence="4">Rab-GAP TBC domain-containing protein</fullName>
    </recommendedName>
</protein>
<comment type="caution">
    <text evidence="2">The sequence shown here is derived from an EMBL/GenBank/DDBJ whole genome shotgun (WGS) entry which is preliminary data.</text>
</comment>
<proteinExistence type="predicted"/>
<dbReference type="EMBL" id="JARBDR010000440">
    <property type="protein sequence ID" value="KAJ8313049.1"/>
    <property type="molecule type" value="Genomic_DNA"/>
</dbReference>
<keyword evidence="1" id="KW-0812">Transmembrane</keyword>
<dbReference type="Proteomes" id="UP001217089">
    <property type="component" value="Unassembled WGS sequence"/>
</dbReference>
<evidence type="ECO:0008006" key="4">
    <source>
        <dbReference type="Google" id="ProtNLM"/>
    </source>
</evidence>